<feature type="signal peptide" evidence="2">
    <location>
        <begin position="1"/>
        <end position="23"/>
    </location>
</feature>
<comment type="caution">
    <text evidence="3">The sequence shown here is derived from an EMBL/GenBank/DDBJ whole genome shotgun (WGS) entry which is preliminary data.</text>
</comment>
<accession>A0A6I4T468</accession>
<dbReference type="AlphaFoldDB" id="A0A6I4T468"/>
<name>A0A6I4T468_9SPHN</name>
<dbReference type="RefSeq" id="WP_160736138.1">
    <property type="nucleotide sequence ID" value="NZ_WTYT01000003.1"/>
</dbReference>
<gene>
    <name evidence="3" type="ORF">GRI91_08015</name>
</gene>
<dbReference type="Proteomes" id="UP000438476">
    <property type="component" value="Unassembled WGS sequence"/>
</dbReference>
<sequence length="184" mass="20186">MKRLIIIAGALASSAMAPMPAAAQDEPGEKVNQLIIYGEDKCPQSPPGEITVCARMDESERYRIPETLRESDDPANESWTSRVQAYETIGDFGALSCTPSGAGGDLGCTQKLIDTAYAERKESSNIRFSELIQQAREERLSTIDEEAAETQARVEEIEREYDARQRREAEAAEQQSDAAAPGDQ</sequence>
<keyword evidence="4" id="KW-1185">Reference proteome</keyword>
<keyword evidence="2" id="KW-0732">Signal</keyword>
<evidence type="ECO:0000256" key="2">
    <source>
        <dbReference type="SAM" id="SignalP"/>
    </source>
</evidence>
<evidence type="ECO:0000313" key="3">
    <source>
        <dbReference type="EMBL" id="MXO65697.1"/>
    </source>
</evidence>
<feature type="region of interest" description="Disordered" evidence="1">
    <location>
        <begin position="146"/>
        <end position="184"/>
    </location>
</feature>
<feature type="compositionally biased region" description="Basic and acidic residues" evidence="1">
    <location>
        <begin position="152"/>
        <end position="170"/>
    </location>
</feature>
<evidence type="ECO:0000256" key="1">
    <source>
        <dbReference type="SAM" id="MobiDB-lite"/>
    </source>
</evidence>
<dbReference type="EMBL" id="WTYT01000003">
    <property type="protein sequence ID" value="MXO65697.1"/>
    <property type="molecule type" value="Genomic_DNA"/>
</dbReference>
<evidence type="ECO:0008006" key="5">
    <source>
        <dbReference type="Google" id="ProtNLM"/>
    </source>
</evidence>
<feature type="chain" id="PRO_5026123051" description="DUF2799 domain-containing protein" evidence="2">
    <location>
        <begin position="24"/>
        <end position="184"/>
    </location>
</feature>
<reference evidence="3 4" key="1">
    <citation type="submission" date="2019-12" db="EMBL/GenBank/DDBJ databases">
        <title>Genomic-based taxomic classification of the family Erythrobacteraceae.</title>
        <authorList>
            <person name="Xu L."/>
        </authorList>
    </citation>
    <scope>NUCLEOTIDE SEQUENCE [LARGE SCALE GENOMIC DNA]</scope>
    <source>
        <strain evidence="3 4">LMG 29518</strain>
    </source>
</reference>
<protein>
    <recommendedName>
        <fullName evidence="5">DUF2799 domain-containing protein</fullName>
    </recommendedName>
</protein>
<dbReference type="OrthoDB" id="7391233at2"/>
<feature type="compositionally biased region" description="Low complexity" evidence="1">
    <location>
        <begin position="172"/>
        <end position="184"/>
    </location>
</feature>
<evidence type="ECO:0000313" key="4">
    <source>
        <dbReference type="Proteomes" id="UP000438476"/>
    </source>
</evidence>
<organism evidence="3 4">
    <name type="scientific">Altericroceibacterium endophyticum</name>
    <dbReference type="NCBI Taxonomy" id="1808508"/>
    <lineage>
        <taxon>Bacteria</taxon>
        <taxon>Pseudomonadati</taxon>
        <taxon>Pseudomonadota</taxon>
        <taxon>Alphaproteobacteria</taxon>
        <taxon>Sphingomonadales</taxon>
        <taxon>Erythrobacteraceae</taxon>
        <taxon>Altericroceibacterium</taxon>
    </lineage>
</organism>
<proteinExistence type="predicted"/>